<protein>
    <recommendedName>
        <fullName evidence="1">DUF1882 domain-containing protein</fullName>
    </recommendedName>
</protein>
<evidence type="ECO:0000313" key="2">
    <source>
        <dbReference type="EMBL" id="KYJ85517.1"/>
    </source>
</evidence>
<feature type="domain" description="DUF1882" evidence="1">
    <location>
        <begin position="2"/>
        <end position="55"/>
    </location>
</feature>
<evidence type="ECO:0000259" key="1">
    <source>
        <dbReference type="Pfam" id="PF08966"/>
    </source>
</evidence>
<accession>A0A151CDC1</accession>
<proteinExistence type="predicted"/>
<comment type="caution">
    <text evidence="2">The sequence shown here is derived from an EMBL/GenBank/DDBJ whole genome shotgun (WGS) entry which is preliminary data.</text>
</comment>
<organism evidence="2 3">
    <name type="scientific">Sulfurovum riftiae</name>
    <dbReference type="NCBI Taxonomy" id="1630136"/>
    <lineage>
        <taxon>Bacteria</taxon>
        <taxon>Pseudomonadati</taxon>
        <taxon>Campylobacterota</taxon>
        <taxon>Epsilonproteobacteria</taxon>
        <taxon>Campylobacterales</taxon>
        <taxon>Sulfurovaceae</taxon>
        <taxon>Sulfurovum</taxon>
    </lineage>
</organism>
<dbReference type="STRING" id="1630136.AS592_04185"/>
<reference evidence="2 3" key="1">
    <citation type="submission" date="2015-11" db="EMBL/GenBank/DDBJ databases">
        <title>Draft genome of Sulfurovum riftiae 1812E, a member of the Epsilonproteobacteria isolated from the tube of the deep-sea hydrothermal vent tubewom Riftia pachyptila.</title>
        <authorList>
            <person name="Vetriani C."/>
            <person name="Giovannelli D."/>
        </authorList>
    </citation>
    <scope>NUCLEOTIDE SEQUENCE [LARGE SCALE GENOMIC DNA]</scope>
    <source>
        <strain evidence="2 3">1812E</strain>
    </source>
</reference>
<dbReference type="AlphaFoldDB" id="A0A151CDC1"/>
<dbReference type="InterPro" id="IPR044919">
    <property type="entry name" value="HP0184-like_sf"/>
</dbReference>
<dbReference type="EMBL" id="LNKT01000072">
    <property type="protein sequence ID" value="KYJ85517.1"/>
    <property type="molecule type" value="Genomic_DNA"/>
</dbReference>
<name>A0A151CDC1_9BACT</name>
<dbReference type="Pfam" id="PF08966">
    <property type="entry name" value="DUF1882"/>
    <property type="match status" value="1"/>
</dbReference>
<dbReference type="InterPro" id="IPR015061">
    <property type="entry name" value="DUF1882"/>
</dbReference>
<keyword evidence="3" id="KW-1185">Reference proteome</keyword>
<evidence type="ECO:0000313" key="3">
    <source>
        <dbReference type="Proteomes" id="UP000075359"/>
    </source>
</evidence>
<sequence>MADHYYIKRNTIVEKIHFDNRTFYAKFKRIEEPLTPLLLTQHLRRQYTIAVPLLKNGLTNYLVLEYRGEEHQRFYYLVKQLFRTLDIAEYHIYQGKHEETVQVFIEVKPLTLDEADAALQKISDALKEKLGKKWKTLPSASLPEDYNIVTLPYAEIQ</sequence>
<dbReference type="SUPFAM" id="SSF56747">
    <property type="entry name" value="Prim-pol domain"/>
    <property type="match status" value="1"/>
</dbReference>
<dbReference type="Gene3D" id="3.90.920.20">
    <property type="entry name" value="HP0184-like"/>
    <property type="match status" value="1"/>
</dbReference>
<dbReference type="Proteomes" id="UP000075359">
    <property type="component" value="Unassembled WGS sequence"/>
</dbReference>
<gene>
    <name evidence="2" type="ORF">AS592_04185</name>
</gene>